<protein>
    <submittedName>
        <fullName evidence="1">TonB-dependent receptor</fullName>
    </submittedName>
</protein>
<gene>
    <name evidence="1" type="ORF">AREALGSMS7_02569</name>
</gene>
<dbReference type="EMBL" id="CP022515">
    <property type="protein sequence ID" value="ASO06012.1"/>
    <property type="molecule type" value="Genomic_DNA"/>
</dbReference>
<keyword evidence="1" id="KW-0675">Receptor</keyword>
<dbReference type="RefSeq" id="WP_093978610.1">
    <property type="nucleotide sequence ID" value="NZ_CP022515.1"/>
</dbReference>
<evidence type="ECO:0000313" key="1">
    <source>
        <dbReference type="EMBL" id="ASO06012.1"/>
    </source>
</evidence>
<name>A0A221UXG0_9FLAO</name>
<organism evidence="1 2">
    <name type="scientific">Arenibacter algicola</name>
    <dbReference type="NCBI Taxonomy" id="616991"/>
    <lineage>
        <taxon>Bacteria</taxon>
        <taxon>Pseudomonadati</taxon>
        <taxon>Bacteroidota</taxon>
        <taxon>Flavobacteriia</taxon>
        <taxon>Flavobacteriales</taxon>
        <taxon>Flavobacteriaceae</taxon>
        <taxon>Arenibacter</taxon>
    </lineage>
</organism>
<dbReference type="AlphaFoldDB" id="A0A221UXG0"/>
<dbReference type="Proteomes" id="UP000204551">
    <property type="component" value="Chromosome"/>
</dbReference>
<dbReference type="Gene3D" id="2.60.40.1930">
    <property type="match status" value="1"/>
</dbReference>
<evidence type="ECO:0000313" key="2">
    <source>
        <dbReference type="Proteomes" id="UP000204551"/>
    </source>
</evidence>
<proteinExistence type="predicted"/>
<sequence length="911" mass="103079">MPLRRSCIIIIILTITWCDAQKKFEPGNSVPANAIDAEKIYLQLTGKTYNTSEVVWFKAVVSEAFGNSLSDISKVLHVELIEPIGQEIIDRKLLKLENGLAESFFQLHANYPEGKYLIRAYTEWNRNFGTDFIFSSYVDVLHFKRPEYKIDPIREITVAKELNLEMVTVSSMIFPNELDSLNNGGAMLYLNWKDGSDSIEVKQKRGRPVGVKFDISNDVKVIGYRLKTESKSFSKSIILDENSGTLDFFPEGGALVKDIKSNIGFKYLNYKGKGAEIEGIIVDQENNELSTFKSNHLGMGKIVLRPEIGKGYFGVVQSTNGTTHRYPIPVARPQGMVMRVISEKHMKLIALDAKPVMTDSLFLKLYHRGKDIYMLRALMKNGKFSYAFKSRDLPNGIIGATLYDSGHMPIAERHFYNHRPEDNLDIKVEMDKNEYEARDSVIVHIRSTKGKRPLPSSISLMAVNKDYFERTNLTHGNIVSYFMLESDIRGEIEDPAYYFKHEDHLKDLDYLMLTQGWSNYKYDKPKEPKLIQPEKGLGLTGYVEGVQKVKRKKRFQNDRYDLTLMTFGEKITVYNQEVDSTGYFNFSLENSYGDGKKFVIQPTSSGRKSSNFKVHIHKRKVPKIEYETELVIAPVDSIIEKTVSERISKDIALDPFLLPNTIALNEVVVSDYILTPEREEMNKLHGMPDVVIDNKELMAKAKNWTGSLYSWLLFNYPEELSVSRLGNGTGYLYARVHGAGFTYILIDGIPVVIDHFSIVPDIPIAAVKSVEIIRNTTSANRYFRDTFPSASGLFQPPPFPAILAIYTYSGKGLFGAFPKRSNLLLDSAPEFSPIREFYSPSYDGTTDDPGTPDLRKLIHWEPNVVTDAQGNATIKFFNGDISGKVLVICEGISIIGDGIIGQSETTYDIVE</sequence>
<accession>A0A221UXG0</accession>
<reference evidence="1 2" key="1">
    <citation type="submission" date="2017-07" db="EMBL/GenBank/DDBJ databases">
        <title>Genome Sequence of Arenibacter algicola Strain SMS7 Isolated from a culture of the Diatom Skeletonema marinoi.</title>
        <authorList>
            <person name="Topel M."/>
            <person name="Pinder M.I.M."/>
            <person name="Johansson O.N."/>
            <person name="Kourtchenko O."/>
            <person name="Godhe A."/>
            <person name="Clarke A.K."/>
        </authorList>
    </citation>
    <scope>NUCLEOTIDE SEQUENCE [LARGE SCALE GENOMIC DNA]</scope>
    <source>
        <strain evidence="1 2">SMS7</strain>
    </source>
</reference>
<dbReference type="KEGG" id="aalg:AREALGSMS7_02569"/>